<keyword evidence="7 16" id="KW-0808">Transferase</keyword>
<dbReference type="InterPro" id="IPR048254">
    <property type="entry name" value="CDP_ALCOHOL_P_TRANSF_CS"/>
</dbReference>
<sequence>MTFSNQLTILRIVLVPVFVILLMQSGAWYKLAGVIVFVVASLTDIYDGYHARKYGQITRLGAFLDPLADKLLITTAFLFYVWEGYLALWMVLLVAARDIMVTGLRVYAEHIDHPVVTSQEAKYKTLAQNLFAYFIMLFILLKEQSFFGPKAAALMDEILYSPWLDYVMLAIMLFTVWTGVSYLISNRSLIFRNPAGGR</sequence>
<organism evidence="18 19">
    <name type="scientific">Chlorobaculum limnaeum</name>
    <dbReference type="NCBI Taxonomy" id="274537"/>
    <lineage>
        <taxon>Bacteria</taxon>
        <taxon>Pseudomonadati</taxon>
        <taxon>Chlorobiota</taxon>
        <taxon>Chlorobiia</taxon>
        <taxon>Chlorobiales</taxon>
        <taxon>Chlorobiaceae</taxon>
        <taxon>Chlorobaculum</taxon>
    </lineage>
</organism>
<evidence type="ECO:0000256" key="8">
    <source>
        <dbReference type="ARBA" id="ARBA00022692"/>
    </source>
</evidence>
<comment type="catalytic activity">
    <reaction evidence="14">
        <text>a CDP-1,2-diacyl-sn-glycerol + sn-glycerol 3-phosphate = a 1,2-diacyl-sn-glycero-3-phospho-(1'-sn-glycero-3'-phosphate) + CMP + H(+)</text>
        <dbReference type="Rhea" id="RHEA:12593"/>
        <dbReference type="ChEBI" id="CHEBI:15378"/>
        <dbReference type="ChEBI" id="CHEBI:57597"/>
        <dbReference type="ChEBI" id="CHEBI:58332"/>
        <dbReference type="ChEBI" id="CHEBI:60110"/>
        <dbReference type="ChEBI" id="CHEBI:60377"/>
        <dbReference type="EC" id="2.7.8.5"/>
    </reaction>
</comment>
<evidence type="ECO:0000313" key="19">
    <source>
        <dbReference type="Proteomes" id="UP000095185"/>
    </source>
</evidence>
<dbReference type="Proteomes" id="UP000095185">
    <property type="component" value="Chromosome"/>
</dbReference>
<dbReference type="STRING" id="274537.BIU88_01625"/>
<dbReference type="InterPro" id="IPR050324">
    <property type="entry name" value="CDP-alcohol_PTase-I"/>
</dbReference>
<evidence type="ECO:0000256" key="5">
    <source>
        <dbReference type="ARBA" id="ARBA00014944"/>
    </source>
</evidence>
<keyword evidence="8 17" id="KW-0812">Transmembrane</keyword>
<evidence type="ECO:0000256" key="9">
    <source>
        <dbReference type="ARBA" id="ARBA00022989"/>
    </source>
</evidence>
<dbReference type="PIRSF" id="PIRSF000847">
    <property type="entry name" value="Phos_ph_gly_syn"/>
    <property type="match status" value="1"/>
</dbReference>
<dbReference type="GO" id="GO:0016020">
    <property type="term" value="C:membrane"/>
    <property type="evidence" value="ECO:0007669"/>
    <property type="project" value="UniProtKB-SubCell"/>
</dbReference>
<evidence type="ECO:0000256" key="6">
    <source>
        <dbReference type="ARBA" id="ARBA00022516"/>
    </source>
</evidence>
<comment type="similarity">
    <text evidence="3 16">Belongs to the CDP-alcohol phosphatidyltransferase class-I family.</text>
</comment>
<keyword evidence="10" id="KW-0443">Lipid metabolism</keyword>
<keyword evidence="6" id="KW-0444">Lipid biosynthesis</keyword>
<evidence type="ECO:0000256" key="3">
    <source>
        <dbReference type="ARBA" id="ARBA00010441"/>
    </source>
</evidence>
<dbReference type="NCBIfam" id="TIGR00560">
    <property type="entry name" value="pgsA"/>
    <property type="match status" value="1"/>
</dbReference>
<dbReference type="EMBL" id="CP017305">
    <property type="protein sequence ID" value="AOS82956.1"/>
    <property type="molecule type" value="Genomic_DNA"/>
</dbReference>
<keyword evidence="11 17" id="KW-0472">Membrane</keyword>
<dbReference type="PANTHER" id="PTHR14269">
    <property type="entry name" value="CDP-DIACYLGLYCEROL--GLYCEROL-3-PHOSPHATE 3-PHOSPHATIDYLTRANSFERASE-RELATED"/>
    <property type="match status" value="1"/>
</dbReference>
<dbReference type="AlphaFoldDB" id="A0A1D8CVR7"/>
<dbReference type="RefSeq" id="WP_069808686.1">
    <property type="nucleotide sequence ID" value="NZ_CP017305.1"/>
</dbReference>
<evidence type="ECO:0000256" key="11">
    <source>
        <dbReference type="ARBA" id="ARBA00023136"/>
    </source>
</evidence>
<accession>A0A1D8CVR7</accession>
<keyword evidence="12" id="KW-0594">Phospholipid biosynthesis</keyword>
<dbReference type="EC" id="2.7.8.5" evidence="4 15"/>
<dbReference type="InterPro" id="IPR043130">
    <property type="entry name" value="CDP-OH_PTrfase_TM_dom"/>
</dbReference>
<evidence type="ECO:0000256" key="1">
    <source>
        <dbReference type="ARBA" id="ARBA00004141"/>
    </source>
</evidence>
<dbReference type="GO" id="GO:0046474">
    <property type="term" value="P:glycerophospholipid biosynthetic process"/>
    <property type="evidence" value="ECO:0007669"/>
    <property type="project" value="TreeGrafter"/>
</dbReference>
<comment type="subcellular location">
    <subcellularLocation>
        <location evidence="1">Membrane</location>
        <topology evidence="1">Multi-pass membrane protein</topology>
    </subcellularLocation>
</comment>
<dbReference type="Gene3D" id="1.20.120.1760">
    <property type="match status" value="1"/>
</dbReference>
<feature type="transmembrane region" description="Helical" evidence="17">
    <location>
        <begin position="7"/>
        <end position="25"/>
    </location>
</feature>
<feature type="transmembrane region" description="Helical" evidence="17">
    <location>
        <begin position="166"/>
        <end position="184"/>
    </location>
</feature>
<evidence type="ECO:0000256" key="4">
    <source>
        <dbReference type="ARBA" id="ARBA00013170"/>
    </source>
</evidence>
<dbReference type="PROSITE" id="PS00379">
    <property type="entry name" value="CDP_ALCOHOL_P_TRANSF"/>
    <property type="match status" value="1"/>
</dbReference>
<dbReference type="InterPro" id="IPR004570">
    <property type="entry name" value="Phosphatidylglycerol_P_synth"/>
</dbReference>
<reference evidence="18" key="1">
    <citation type="submission" date="2016-09" db="EMBL/GenBank/DDBJ databases">
        <title>Genome sequence of Chlorobaculum limnaeum.</title>
        <authorList>
            <person name="Liu Z."/>
            <person name="Tank M."/>
            <person name="Bryant D.A."/>
        </authorList>
    </citation>
    <scope>NUCLEOTIDE SEQUENCE [LARGE SCALE GENOMIC DNA]</scope>
    <source>
        <strain evidence="18">DSM 1677</strain>
    </source>
</reference>
<dbReference type="Pfam" id="PF01066">
    <property type="entry name" value="CDP-OH_P_transf"/>
    <property type="match status" value="1"/>
</dbReference>
<evidence type="ECO:0000256" key="7">
    <source>
        <dbReference type="ARBA" id="ARBA00022679"/>
    </source>
</evidence>
<evidence type="ECO:0000256" key="17">
    <source>
        <dbReference type="SAM" id="Phobius"/>
    </source>
</evidence>
<keyword evidence="9 17" id="KW-1133">Transmembrane helix</keyword>
<keyword evidence="19" id="KW-1185">Reference proteome</keyword>
<evidence type="ECO:0000256" key="13">
    <source>
        <dbReference type="ARBA" id="ARBA00023264"/>
    </source>
</evidence>
<protein>
    <recommendedName>
        <fullName evidence="5 15">CDP-diacylglycerol--glycerol-3-phosphate 3-phosphatidyltransferase</fullName>
        <ecNumber evidence="4 15">2.7.8.5</ecNumber>
    </recommendedName>
</protein>
<evidence type="ECO:0000256" key="10">
    <source>
        <dbReference type="ARBA" id="ARBA00023098"/>
    </source>
</evidence>
<dbReference type="OrthoDB" id="9785031at2"/>
<evidence type="ECO:0000313" key="18">
    <source>
        <dbReference type="EMBL" id="AOS82956.1"/>
    </source>
</evidence>
<keyword evidence="13" id="KW-1208">Phospholipid metabolism</keyword>
<evidence type="ECO:0000256" key="12">
    <source>
        <dbReference type="ARBA" id="ARBA00023209"/>
    </source>
</evidence>
<dbReference type="PANTHER" id="PTHR14269:SF62">
    <property type="entry name" value="CDP-DIACYLGLYCEROL--GLYCEROL-3-PHOSPHATE 3-PHOSPHATIDYLTRANSFERASE 1, CHLOROPLASTIC"/>
    <property type="match status" value="1"/>
</dbReference>
<evidence type="ECO:0000256" key="15">
    <source>
        <dbReference type="NCBIfam" id="TIGR00560"/>
    </source>
</evidence>
<gene>
    <name evidence="18" type="ORF">BIU88_01625</name>
</gene>
<comment type="pathway">
    <text evidence="2">Phospholipid metabolism; phosphatidylglycerol biosynthesis; phosphatidylglycerol from CDP-diacylglycerol: step 1/2.</text>
</comment>
<dbReference type="GO" id="GO:0008444">
    <property type="term" value="F:CDP-diacylglycerol-glycerol-3-phosphate 3-phosphatidyltransferase activity"/>
    <property type="evidence" value="ECO:0007669"/>
    <property type="project" value="UniProtKB-UniRule"/>
</dbReference>
<evidence type="ECO:0000256" key="14">
    <source>
        <dbReference type="ARBA" id="ARBA00048586"/>
    </source>
</evidence>
<evidence type="ECO:0000256" key="2">
    <source>
        <dbReference type="ARBA" id="ARBA00005042"/>
    </source>
</evidence>
<feature type="transmembrane region" description="Helical" evidence="17">
    <location>
        <begin position="129"/>
        <end position="146"/>
    </location>
</feature>
<dbReference type="KEGG" id="clz:BIU88_01625"/>
<evidence type="ECO:0000256" key="16">
    <source>
        <dbReference type="RuleBase" id="RU003750"/>
    </source>
</evidence>
<proteinExistence type="inferred from homology"/>
<name>A0A1D8CVR7_CHLLM</name>
<dbReference type="InterPro" id="IPR000462">
    <property type="entry name" value="CDP-OH_P_trans"/>
</dbReference>